<dbReference type="InterPro" id="IPR009056">
    <property type="entry name" value="Cyt_c-like_dom"/>
</dbReference>
<feature type="signal peptide" evidence="5">
    <location>
        <begin position="1"/>
        <end position="24"/>
    </location>
</feature>
<dbReference type="GO" id="GO:0046872">
    <property type="term" value="F:metal ion binding"/>
    <property type="evidence" value="ECO:0007669"/>
    <property type="project" value="UniProtKB-KW"/>
</dbReference>
<dbReference type="GO" id="GO:0009055">
    <property type="term" value="F:electron transfer activity"/>
    <property type="evidence" value="ECO:0007669"/>
    <property type="project" value="InterPro"/>
</dbReference>
<evidence type="ECO:0000256" key="5">
    <source>
        <dbReference type="SAM" id="SignalP"/>
    </source>
</evidence>
<dbReference type="RefSeq" id="WP_088603010.1">
    <property type="nucleotide sequence ID" value="NZ_NJIH01000004.1"/>
</dbReference>
<dbReference type="InterPro" id="IPR036909">
    <property type="entry name" value="Cyt_c-like_dom_sf"/>
</dbReference>
<keyword evidence="1 4" id="KW-0349">Heme</keyword>
<dbReference type="PROSITE" id="PS51007">
    <property type="entry name" value="CYTC"/>
    <property type="match status" value="1"/>
</dbReference>
<dbReference type="AlphaFoldDB" id="A0A225ML09"/>
<dbReference type="OrthoDB" id="8562939at2"/>
<dbReference type="InterPro" id="IPR016823">
    <property type="entry name" value="Thiosulf_SoxX_II"/>
</dbReference>
<gene>
    <name evidence="7" type="primary">soxX</name>
    <name evidence="7" type="ORF">CEY11_08860</name>
</gene>
<keyword evidence="3 4" id="KW-0408">Iron</keyword>
<protein>
    <submittedName>
        <fullName evidence="7">Sulfur oxidation c-type cytochrome SoxX</fullName>
    </submittedName>
</protein>
<proteinExistence type="predicted"/>
<feature type="chain" id="PRO_5012217567" evidence="5">
    <location>
        <begin position="25"/>
        <end position="217"/>
    </location>
</feature>
<accession>A0A225ML09</accession>
<evidence type="ECO:0000256" key="2">
    <source>
        <dbReference type="ARBA" id="ARBA00022723"/>
    </source>
</evidence>
<dbReference type="PIRSF" id="PIRSF024608">
    <property type="entry name" value="UCP024608"/>
    <property type="match status" value="1"/>
</dbReference>
<dbReference type="InterPro" id="IPR030999">
    <property type="entry name" value="Thiosulf_SoxX"/>
</dbReference>
<evidence type="ECO:0000259" key="6">
    <source>
        <dbReference type="PROSITE" id="PS51007"/>
    </source>
</evidence>
<dbReference type="EMBL" id="NJIH01000004">
    <property type="protein sequence ID" value="OWT61924.1"/>
    <property type="molecule type" value="Genomic_DNA"/>
</dbReference>
<comment type="caution">
    <text evidence="7">The sequence shown here is derived from an EMBL/GenBank/DDBJ whole genome shotgun (WGS) entry which is preliminary data.</text>
</comment>
<evidence type="ECO:0000256" key="1">
    <source>
        <dbReference type="ARBA" id="ARBA00022617"/>
    </source>
</evidence>
<reference evidence="8" key="1">
    <citation type="submission" date="2017-06" db="EMBL/GenBank/DDBJ databases">
        <title>Herbaspirillum phytohormonus sp. nov., isolated from the root nodule of Robinia pseudoacacia in lead-zinc mine.</title>
        <authorList>
            <person name="Fan M."/>
            <person name="Lin Y."/>
        </authorList>
    </citation>
    <scope>NUCLEOTIDE SEQUENCE [LARGE SCALE GENOMIC DNA]</scope>
    <source>
        <strain evidence="8">SC-089</strain>
    </source>
</reference>
<dbReference type="SUPFAM" id="SSF46626">
    <property type="entry name" value="Cytochrome c"/>
    <property type="match status" value="1"/>
</dbReference>
<keyword evidence="5" id="KW-0732">Signal</keyword>
<dbReference type="GO" id="GO:0020037">
    <property type="term" value="F:heme binding"/>
    <property type="evidence" value="ECO:0007669"/>
    <property type="project" value="InterPro"/>
</dbReference>
<dbReference type="Proteomes" id="UP000214603">
    <property type="component" value="Unassembled WGS sequence"/>
</dbReference>
<evidence type="ECO:0000313" key="7">
    <source>
        <dbReference type="EMBL" id="OWT61924.1"/>
    </source>
</evidence>
<keyword evidence="8" id="KW-1185">Reference proteome</keyword>
<dbReference type="NCBIfam" id="TIGR04485">
    <property type="entry name" value="thiosulf_SoxX"/>
    <property type="match status" value="1"/>
</dbReference>
<dbReference type="Gene3D" id="1.10.760.10">
    <property type="entry name" value="Cytochrome c-like domain"/>
    <property type="match status" value="1"/>
</dbReference>
<feature type="domain" description="Cytochrome c" evidence="6">
    <location>
        <begin position="109"/>
        <end position="207"/>
    </location>
</feature>
<evidence type="ECO:0000256" key="3">
    <source>
        <dbReference type="ARBA" id="ARBA00023004"/>
    </source>
</evidence>
<organism evidence="7 8">
    <name type="scientific">Candidimonas nitroreducens</name>
    <dbReference type="NCBI Taxonomy" id="683354"/>
    <lineage>
        <taxon>Bacteria</taxon>
        <taxon>Pseudomonadati</taxon>
        <taxon>Pseudomonadota</taxon>
        <taxon>Betaproteobacteria</taxon>
        <taxon>Burkholderiales</taxon>
        <taxon>Alcaligenaceae</taxon>
        <taxon>Candidimonas</taxon>
    </lineage>
</organism>
<evidence type="ECO:0000313" key="8">
    <source>
        <dbReference type="Proteomes" id="UP000214603"/>
    </source>
</evidence>
<keyword evidence="2 4" id="KW-0479">Metal-binding</keyword>
<name>A0A225ML09_9BURK</name>
<evidence type="ECO:0000256" key="4">
    <source>
        <dbReference type="PROSITE-ProRule" id="PRU00433"/>
    </source>
</evidence>
<sequence>MKKITLAPFAAALALSVAGGSALAAEHAAQADHDALVAELKASFSEKGIAKLDRFDQSPMQRACSQVGMTGKPLTKQQEEAITKEALASVKAPADGNYFGAWKAGEKIAQSGKGLQFSDKPGAPSGGNCYACHQMTKAEISYGNIGPSLLHYGKQRGDSKKVVEYTWAKIYNSHAYSACSVMPRFGAAGILTEAQMKDVMALLFDPKSPVNDDTAKP</sequence>